<dbReference type="RefSeq" id="WP_265507519.1">
    <property type="nucleotide sequence ID" value="NZ_JAOTBE010000034.1"/>
</dbReference>
<organism evidence="2 3">
    <name type="scientific">Paracoccus rhizosphaerae</name>
    <dbReference type="NCBI Taxonomy" id="1133347"/>
    <lineage>
        <taxon>Bacteria</taxon>
        <taxon>Pseudomonadati</taxon>
        <taxon>Pseudomonadota</taxon>
        <taxon>Alphaproteobacteria</taxon>
        <taxon>Rhodobacterales</taxon>
        <taxon>Paracoccaceae</taxon>
        <taxon>Paracoccus</taxon>
    </lineage>
</organism>
<evidence type="ECO:0000313" key="3">
    <source>
        <dbReference type="Proteomes" id="UP001589795"/>
    </source>
</evidence>
<accession>A0ABV6CIY7</accession>
<comment type="caution">
    <text evidence="2">The sequence shown here is derived from an EMBL/GenBank/DDBJ whole genome shotgun (WGS) entry which is preliminary data.</text>
</comment>
<dbReference type="Proteomes" id="UP001589795">
    <property type="component" value="Unassembled WGS sequence"/>
</dbReference>
<evidence type="ECO:0000313" key="2">
    <source>
        <dbReference type="EMBL" id="MFC0200712.1"/>
    </source>
</evidence>
<feature type="region of interest" description="Disordered" evidence="1">
    <location>
        <begin position="1"/>
        <end position="28"/>
    </location>
</feature>
<evidence type="ECO:0000256" key="1">
    <source>
        <dbReference type="SAM" id="MobiDB-lite"/>
    </source>
</evidence>
<keyword evidence="3" id="KW-1185">Reference proteome</keyword>
<dbReference type="EMBL" id="JBHLWQ010000093">
    <property type="protein sequence ID" value="MFC0200712.1"/>
    <property type="molecule type" value="Genomic_DNA"/>
</dbReference>
<sequence length="53" mass="5953">MGTDSYSGSAGELRYQQNDGTTPVFADSDGDRRADFSIELSRQIVLHEHDFFL</sequence>
<reference evidence="2 3" key="1">
    <citation type="submission" date="2024-09" db="EMBL/GenBank/DDBJ databases">
        <authorList>
            <person name="Sun Q."/>
            <person name="Mori K."/>
        </authorList>
    </citation>
    <scope>NUCLEOTIDE SEQUENCE [LARGE SCALE GENOMIC DNA]</scope>
    <source>
        <strain evidence="2 3">CCM 7904</strain>
    </source>
</reference>
<proteinExistence type="predicted"/>
<gene>
    <name evidence="2" type="ORF">ACFFIZ_10400</name>
</gene>
<name>A0ABV6CIY7_9RHOB</name>
<protein>
    <submittedName>
        <fullName evidence="2">Uncharacterized protein</fullName>
    </submittedName>
</protein>